<dbReference type="GO" id="GO:0009626">
    <property type="term" value="P:plant-type hypersensitive response"/>
    <property type="evidence" value="ECO:0007669"/>
    <property type="project" value="UniProtKB-ARBA"/>
</dbReference>
<dbReference type="GO" id="GO:0002758">
    <property type="term" value="P:innate immune response-activating signaling pathway"/>
    <property type="evidence" value="ECO:0007669"/>
    <property type="project" value="UniProtKB-ARBA"/>
</dbReference>
<dbReference type="EMBL" id="OZ075127">
    <property type="protein sequence ID" value="CAL4950003.1"/>
    <property type="molecule type" value="Genomic_DNA"/>
</dbReference>
<dbReference type="PRINTS" id="PR00364">
    <property type="entry name" value="DISEASERSIST"/>
</dbReference>
<evidence type="ECO:0000256" key="1">
    <source>
        <dbReference type="ARBA" id="ARBA00008894"/>
    </source>
</evidence>
<dbReference type="InterPro" id="IPR038005">
    <property type="entry name" value="RX-like_CC"/>
</dbReference>
<dbReference type="Gene3D" id="3.80.10.10">
    <property type="entry name" value="Ribonuclease Inhibitor"/>
    <property type="match status" value="1"/>
</dbReference>
<dbReference type="GO" id="GO:0042742">
    <property type="term" value="P:defense response to bacterium"/>
    <property type="evidence" value="ECO:0007669"/>
    <property type="project" value="UniProtKB-ARBA"/>
</dbReference>
<dbReference type="SUPFAM" id="SSF52058">
    <property type="entry name" value="L domain-like"/>
    <property type="match status" value="1"/>
</dbReference>
<dbReference type="Gene3D" id="1.20.5.4130">
    <property type="match status" value="1"/>
</dbReference>
<dbReference type="InterPro" id="IPR036388">
    <property type="entry name" value="WH-like_DNA-bd_sf"/>
</dbReference>
<sequence>MDMVVGALSGMVDALPGKLGELLEQEYALLSGVRDDVRFLQTELDSMRAAIRHCESLDHHDAQTTGWVGKVREVAYDIEDWVDLFAVRVDGGGGAQAAAGFRAWIRRGWDKVAALSARHTIAGELQGLKERVLEISEQRKRYSLGGMVGVAAQPPVDPRLSALFVDPGSLVVFAEKVEDVSRLVMDAGSRTELKIVSIVGMAGSGKTTLANAVYRRLQAQAQDKFQCSAFVSIGPKVDMVSKTVGDMLSQLSGDQHRASQDINQLISSVREILANKRYLIVVDDLWSSEQWATLWCCFPHNSLGSRIITTTRNDALPTDSYSSSSKVVHKISLLSDTDAKKLFLKKAFSDRNDCCPQHLEDAFNQVITRCGGLPLAVVTIAAKLAHKHSRDEWEKLGLNLLYSYHSDGSDDLNQILNLSFNDLQPHLRTCLLYLSIFPENSEVDTERLLRRWIAEGFIAQGRSISAEEIALGYLNELIARNLVQPLDPNHEGVPRLCRVHPVIYDFIVCKSMEENFATLMNAQHVPNNDGTVRRLSLKNSSKQDKPAERNESTDLSHARSITVFGHASAAPQLTNLKVVRVLDLESCDGPVCLEGLYKLVLLRYLSLKGTDCSELPATIGDLRCLETLDVRSTKVKELPPSIVRLDKLMHLLAGNAKVPDSVTKMKALQTLSCGGTAKSSVNFIEEIKKHSKLRELELYSDATEMPGNKKRIMFPADGFPSVKKLCIRCSSPLVTFEPNALPAIQVLDLRFQKGPADESSGVSGMENLSSLKHVLLEFEQHDAGAMATVHAVRNAAQKILPDHPYITIKVDGKNY</sequence>
<gene>
    <name evidence="8" type="ORF">URODEC1_LOCUS38135</name>
</gene>
<dbReference type="Gene3D" id="3.40.50.300">
    <property type="entry name" value="P-loop containing nucleotide triphosphate hydrolases"/>
    <property type="match status" value="1"/>
</dbReference>
<evidence type="ECO:0000256" key="5">
    <source>
        <dbReference type="ARBA" id="ARBA00022821"/>
    </source>
</evidence>
<dbReference type="InterPro" id="IPR027417">
    <property type="entry name" value="P-loop_NTPase"/>
</dbReference>
<dbReference type="Pfam" id="PF00931">
    <property type="entry name" value="NB-ARC"/>
    <property type="match status" value="1"/>
</dbReference>
<keyword evidence="6" id="KW-0175">Coiled coil</keyword>
<dbReference type="InterPro" id="IPR003593">
    <property type="entry name" value="AAA+_ATPase"/>
</dbReference>
<dbReference type="AlphaFoldDB" id="A0ABC8YTM5"/>
<keyword evidence="5" id="KW-0611">Plant defense</keyword>
<proteinExistence type="inferred from homology"/>
<evidence type="ECO:0000256" key="4">
    <source>
        <dbReference type="ARBA" id="ARBA00022741"/>
    </source>
</evidence>
<evidence type="ECO:0000313" key="8">
    <source>
        <dbReference type="EMBL" id="CAL4950003.1"/>
    </source>
</evidence>
<reference evidence="8" key="1">
    <citation type="submission" date="2024-10" db="EMBL/GenBank/DDBJ databases">
        <authorList>
            <person name="Ryan C."/>
        </authorList>
    </citation>
    <scope>NUCLEOTIDE SEQUENCE [LARGE SCALE GENOMIC DNA]</scope>
</reference>
<protein>
    <recommendedName>
        <fullName evidence="7">AAA+ ATPase domain-containing protein</fullName>
    </recommendedName>
</protein>
<dbReference type="InterPro" id="IPR042197">
    <property type="entry name" value="Apaf_helical"/>
</dbReference>
<evidence type="ECO:0000313" key="9">
    <source>
        <dbReference type="Proteomes" id="UP001497457"/>
    </source>
</evidence>
<dbReference type="Gene3D" id="1.10.8.430">
    <property type="entry name" value="Helical domain of apoptotic protease-activating factors"/>
    <property type="match status" value="1"/>
</dbReference>
<dbReference type="SMART" id="SM00382">
    <property type="entry name" value="AAA"/>
    <property type="match status" value="1"/>
</dbReference>
<dbReference type="InterPro" id="IPR032675">
    <property type="entry name" value="LRR_dom_sf"/>
</dbReference>
<accession>A0ABC8YTM5</accession>
<feature type="domain" description="AAA+ ATPase" evidence="7">
    <location>
        <begin position="192"/>
        <end position="333"/>
    </location>
</feature>
<dbReference type="Gene3D" id="1.10.10.10">
    <property type="entry name" value="Winged helix-like DNA-binding domain superfamily/Winged helix DNA-binding domain"/>
    <property type="match status" value="1"/>
</dbReference>
<dbReference type="Pfam" id="PF23559">
    <property type="entry name" value="WHD_DRP"/>
    <property type="match status" value="1"/>
</dbReference>
<dbReference type="Proteomes" id="UP001497457">
    <property type="component" value="Chromosome 17b"/>
</dbReference>
<evidence type="ECO:0000256" key="3">
    <source>
        <dbReference type="ARBA" id="ARBA00022737"/>
    </source>
</evidence>
<dbReference type="InterPro" id="IPR041118">
    <property type="entry name" value="Rx_N"/>
</dbReference>
<dbReference type="InterPro" id="IPR055414">
    <property type="entry name" value="LRR_R13L4/SHOC2-like"/>
</dbReference>
<dbReference type="CDD" id="cd14798">
    <property type="entry name" value="RX-CC_like"/>
    <property type="match status" value="1"/>
</dbReference>
<dbReference type="PANTHER" id="PTHR23155">
    <property type="entry name" value="DISEASE RESISTANCE PROTEIN RP"/>
    <property type="match status" value="1"/>
</dbReference>
<dbReference type="Pfam" id="PF18052">
    <property type="entry name" value="Rx_N"/>
    <property type="match status" value="1"/>
</dbReference>
<keyword evidence="3" id="KW-0677">Repeat</keyword>
<dbReference type="SUPFAM" id="SSF52540">
    <property type="entry name" value="P-loop containing nucleoside triphosphate hydrolases"/>
    <property type="match status" value="1"/>
</dbReference>
<dbReference type="InterPro" id="IPR044974">
    <property type="entry name" value="Disease_R_plants"/>
</dbReference>
<dbReference type="InterPro" id="IPR058922">
    <property type="entry name" value="WHD_DRP"/>
</dbReference>
<keyword evidence="2" id="KW-0433">Leucine-rich repeat</keyword>
<comment type="similarity">
    <text evidence="1">Belongs to the disease resistance NB-LRR family.</text>
</comment>
<dbReference type="PANTHER" id="PTHR23155:SF1235">
    <property type="entry name" value="OS01G0335700 PROTEIN"/>
    <property type="match status" value="1"/>
</dbReference>
<keyword evidence="4" id="KW-0547">Nucleotide-binding</keyword>
<dbReference type="InterPro" id="IPR002182">
    <property type="entry name" value="NB-ARC"/>
</dbReference>
<dbReference type="FunFam" id="1.10.10.10:FF:000322">
    <property type="entry name" value="Probable disease resistance protein At1g63360"/>
    <property type="match status" value="1"/>
</dbReference>
<evidence type="ECO:0000256" key="6">
    <source>
        <dbReference type="ARBA" id="ARBA00023054"/>
    </source>
</evidence>
<name>A0ABC8YTM5_9POAL</name>
<dbReference type="GO" id="GO:0000166">
    <property type="term" value="F:nucleotide binding"/>
    <property type="evidence" value="ECO:0007669"/>
    <property type="project" value="UniProtKB-KW"/>
</dbReference>
<organism evidence="8 9">
    <name type="scientific">Urochloa decumbens</name>
    <dbReference type="NCBI Taxonomy" id="240449"/>
    <lineage>
        <taxon>Eukaryota</taxon>
        <taxon>Viridiplantae</taxon>
        <taxon>Streptophyta</taxon>
        <taxon>Embryophyta</taxon>
        <taxon>Tracheophyta</taxon>
        <taxon>Spermatophyta</taxon>
        <taxon>Magnoliopsida</taxon>
        <taxon>Liliopsida</taxon>
        <taxon>Poales</taxon>
        <taxon>Poaceae</taxon>
        <taxon>PACMAD clade</taxon>
        <taxon>Panicoideae</taxon>
        <taxon>Panicodae</taxon>
        <taxon>Paniceae</taxon>
        <taxon>Melinidinae</taxon>
        <taxon>Urochloa</taxon>
    </lineage>
</organism>
<keyword evidence="9" id="KW-1185">Reference proteome</keyword>
<dbReference type="Pfam" id="PF23598">
    <property type="entry name" value="LRR_14"/>
    <property type="match status" value="1"/>
</dbReference>
<evidence type="ECO:0000256" key="2">
    <source>
        <dbReference type="ARBA" id="ARBA00022614"/>
    </source>
</evidence>
<evidence type="ECO:0000259" key="7">
    <source>
        <dbReference type="SMART" id="SM00382"/>
    </source>
</evidence>